<gene>
    <name evidence="2" type="ORF">POJ06DRAFT_271117</name>
</gene>
<feature type="compositionally biased region" description="Basic and acidic residues" evidence="1">
    <location>
        <begin position="163"/>
        <end position="176"/>
    </location>
</feature>
<dbReference type="InterPro" id="IPR059169">
    <property type="entry name" value="GCP5_N_ext"/>
</dbReference>
<organism evidence="2 3">
    <name type="scientific">Lipomyces tetrasporus</name>
    <dbReference type="NCBI Taxonomy" id="54092"/>
    <lineage>
        <taxon>Eukaryota</taxon>
        <taxon>Fungi</taxon>
        <taxon>Dikarya</taxon>
        <taxon>Ascomycota</taxon>
        <taxon>Saccharomycotina</taxon>
        <taxon>Lipomycetes</taxon>
        <taxon>Lipomycetales</taxon>
        <taxon>Lipomycetaceae</taxon>
        <taxon>Lipomyces</taxon>
    </lineage>
</organism>
<dbReference type="CDD" id="cd22572">
    <property type="entry name" value="GCP5_NTD"/>
    <property type="match status" value="1"/>
</dbReference>
<protein>
    <submittedName>
        <fullName evidence="2">Uncharacterized protein</fullName>
    </submittedName>
</protein>
<evidence type="ECO:0000313" key="3">
    <source>
        <dbReference type="Proteomes" id="UP001217417"/>
    </source>
</evidence>
<evidence type="ECO:0000313" key="2">
    <source>
        <dbReference type="EMBL" id="KAJ8097473.1"/>
    </source>
</evidence>
<name>A0AAD7QLW2_9ASCO</name>
<accession>A0AAD7QLW2</accession>
<dbReference type="Proteomes" id="UP001217417">
    <property type="component" value="Unassembled WGS sequence"/>
</dbReference>
<reference evidence="2" key="1">
    <citation type="submission" date="2023-03" db="EMBL/GenBank/DDBJ databases">
        <title>Near-Complete genome sequence of Lipomyces tetrasporous NRRL Y-64009, an oleaginous yeast capable of growing on lignocellulosic hydrolysates.</title>
        <authorList>
            <consortium name="Lawrence Berkeley National Laboratory"/>
            <person name="Jagtap S.S."/>
            <person name="Liu J.-J."/>
            <person name="Walukiewicz H.E."/>
            <person name="Pangilinan J."/>
            <person name="Lipzen A."/>
            <person name="Ahrendt S."/>
            <person name="Koriabine M."/>
            <person name="Cobaugh K."/>
            <person name="Salamov A."/>
            <person name="Yoshinaga Y."/>
            <person name="Ng V."/>
            <person name="Daum C."/>
            <person name="Grigoriev I.V."/>
            <person name="Slininger P.J."/>
            <person name="Dien B.S."/>
            <person name="Jin Y.-S."/>
            <person name="Rao C.V."/>
        </authorList>
    </citation>
    <scope>NUCLEOTIDE SEQUENCE</scope>
    <source>
        <strain evidence="2">NRRL Y-64009</strain>
    </source>
</reference>
<dbReference type="RefSeq" id="XP_056040923.1">
    <property type="nucleotide sequence ID" value="XM_056189488.1"/>
</dbReference>
<dbReference type="GeneID" id="80884654"/>
<dbReference type="AlphaFoldDB" id="A0AAD7QLW2"/>
<evidence type="ECO:0000256" key="1">
    <source>
        <dbReference type="SAM" id="MobiDB-lite"/>
    </source>
</evidence>
<dbReference type="EMBL" id="JARPMG010000011">
    <property type="protein sequence ID" value="KAJ8097473.1"/>
    <property type="molecule type" value="Genomic_DNA"/>
</dbReference>
<feature type="region of interest" description="Disordered" evidence="1">
    <location>
        <begin position="142"/>
        <end position="191"/>
    </location>
</feature>
<comment type="caution">
    <text evidence="2">The sequence shown here is derived from an EMBL/GenBank/DDBJ whole genome shotgun (WGS) entry which is preliminary data.</text>
</comment>
<keyword evidence="3" id="KW-1185">Reference proteome</keyword>
<proteinExistence type="predicted"/>
<sequence length="191" mass="21561">MDSTPAAVSRKLIADLVTHVTGLSRSNKSQTYKQVLGRAIATATDSRYRPADSDDVRERLDGLVEKYSVRARDDLADELAERIQFIFPVRTEAVLSVLAMLLHLAQASAMDKPVSGLITNYHFGTKEEIKWDDIIKDDPLEGEHWRNWEPGSSDISSEDEDRDDVKTEPCESKENDATLDSDYESIDFRLK</sequence>